<dbReference type="PANTHER" id="PTHR46644">
    <property type="entry name" value="DNA REPAIR PROTEIN XRCC2"/>
    <property type="match status" value="1"/>
</dbReference>
<dbReference type="PANTHER" id="PTHR46644:SF2">
    <property type="entry name" value="DNA REPAIR PROTEIN XRCC2"/>
    <property type="match status" value="1"/>
</dbReference>
<keyword evidence="3" id="KW-1185">Reference proteome</keyword>
<evidence type="ECO:0000313" key="3">
    <source>
        <dbReference type="Proteomes" id="UP001604336"/>
    </source>
</evidence>
<dbReference type="AlphaFoldDB" id="A0ABD1NYL5"/>
<proteinExistence type="predicted"/>
<reference evidence="3" key="1">
    <citation type="submission" date="2024-07" db="EMBL/GenBank/DDBJ databases">
        <title>Two chromosome-level genome assemblies of Korean endemic species Abeliophyllum distichum and Forsythia ovata (Oleaceae).</title>
        <authorList>
            <person name="Jang H."/>
        </authorList>
    </citation>
    <scope>NUCLEOTIDE SEQUENCE [LARGE SCALE GENOMIC DNA]</scope>
</reference>
<dbReference type="SUPFAM" id="SSF52540">
    <property type="entry name" value="P-loop containing nucleoside triphosphate hydrolases"/>
    <property type="match status" value="1"/>
</dbReference>
<sequence>MAPPAPLSVTREWLKPDETAKELLVRVLTERPFLLLPPPLHRLPFRVGNVVEIVGTSPCAKTLILIQAAINCILPKEWKGVQYGGLGRAVMFVDLDCRFDVLRFSQLLKRRLIGFRAKVKGNEYEYDYELFTVCMRRFLYIRCYDSLEFLATLKTMHCRLQKEKETQADGVYLLMIDSVGAFYWMDRALSSSSGSNGRKSLSLQCVVETMVQEIQRLLSVHPMLVLAAKSASFGDKQSTTEVIRNPGKRSSVLAMDFKSGPQNLLHREYMPSVWQSFVTHRIQVRASDDNSKHQNNSTYLTEWLLPWLKFSDKFIINDDGLLVVF</sequence>
<name>A0ABD1NYL5_9LAMI</name>
<evidence type="ECO:0000313" key="2">
    <source>
        <dbReference type="EMBL" id="KAL2456724.1"/>
    </source>
</evidence>
<dbReference type="PROSITE" id="PS50162">
    <property type="entry name" value="RECA_2"/>
    <property type="match status" value="1"/>
</dbReference>
<feature type="domain" description="RecA family profile 1" evidence="1">
    <location>
        <begin position="26"/>
        <end position="238"/>
    </location>
</feature>
<gene>
    <name evidence="2" type="ORF">Adt_46662</name>
</gene>
<dbReference type="Proteomes" id="UP001604336">
    <property type="component" value="Unassembled WGS sequence"/>
</dbReference>
<protein>
    <submittedName>
        <fullName evidence="2">DNA repair protein XRCC2-like protein</fullName>
    </submittedName>
</protein>
<dbReference type="InterPro" id="IPR030547">
    <property type="entry name" value="XRCC2"/>
</dbReference>
<comment type="caution">
    <text evidence="2">The sequence shown here is derived from an EMBL/GenBank/DDBJ whole genome shotgun (WGS) entry which is preliminary data.</text>
</comment>
<dbReference type="InterPro" id="IPR027417">
    <property type="entry name" value="P-loop_NTPase"/>
</dbReference>
<dbReference type="CDD" id="cd19490">
    <property type="entry name" value="XRCC2"/>
    <property type="match status" value="1"/>
</dbReference>
<organism evidence="2 3">
    <name type="scientific">Abeliophyllum distichum</name>
    <dbReference type="NCBI Taxonomy" id="126358"/>
    <lineage>
        <taxon>Eukaryota</taxon>
        <taxon>Viridiplantae</taxon>
        <taxon>Streptophyta</taxon>
        <taxon>Embryophyta</taxon>
        <taxon>Tracheophyta</taxon>
        <taxon>Spermatophyta</taxon>
        <taxon>Magnoliopsida</taxon>
        <taxon>eudicotyledons</taxon>
        <taxon>Gunneridae</taxon>
        <taxon>Pentapetalae</taxon>
        <taxon>asterids</taxon>
        <taxon>lamiids</taxon>
        <taxon>Lamiales</taxon>
        <taxon>Oleaceae</taxon>
        <taxon>Forsythieae</taxon>
        <taxon>Abeliophyllum</taxon>
    </lineage>
</organism>
<dbReference type="Gene3D" id="3.40.50.300">
    <property type="entry name" value="P-loop containing nucleotide triphosphate hydrolases"/>
    <property type="match status" value="1"/>
</dbReference>
<dbReference type="InterPro" id="IPR020588">
    <property type="entry name" value="RecA_ATP-bd"/>
</dbReference>
<dbReference type="EMBL" id="JBFOLK010000094">
    <property type="protein sequence ID" value="KAL2456724.1"/>
    <property type="molecule type" value="Genomic_DNA"/>
</dbReference>
<accession>A0ABD1NYL5</accession>
<evidence type="ECO:0000259" key="1">
    <source>
        <dbReference type="PROSITE" id="PS50162"/>
    </source>
</evidence>